<dbReference type="InterPro" id="IPR020591">
    <property type="entry name" value="Chromosome_initiator_DnaA-like"/>
</dbReference>
<dbReference type="PRINTS" id="PR00051">
    <property type="entry name" value="DNAA"/>
</dbReference>
<dbReference type="CDD" id="cd00009">
    <property type="entry name" value="AAA"/>
    <property type="match status" value="1"/>
</dbReference>
<dbReference type="GO" id="GO:0008289">
    <property type="term" value="F:lipid binding"/>
    <property type="evidence" value="ECO:0007669"/>
    <property type="project" value="UniProtKB-KW"/>
</dbReference>
<dbReference type="InterPro" id="IPR010921">
    <property type="entry name" value="Trp_repressor/repl_initiator"/>
</dbReference>
<comment type="domain">
    <text evidence="8">Domain I is involved in oligomerization and binding regulators, domain II is flexibile and of varying length in different bacteria, domain III forms the AAA+ region, while domain IV binds dsDNA.</text>
</comment>
<evidence type="ECO:0000313" key="15">
    <source>
        <dbReference type="Proteomes" id="UP000176191"/>
    </source>
</evidence>
<dbReference type="GO" id="GO:0006275">
    <property type="term" value="P:regulation of DNA replication"/>
    <property type="evidence" value="ECO:0007669"/>
    <property type="project" value="UniProtKB-UniRule"/>
</dbReference>
<organism evidence="14 15">
    <name type="scientific">Candidatus Collierbacteria bacterium RIFOXYA2_FULL_46_10</name>
    <dbReference type="NCBI Taxonomy" id="1817726"/>
    <lineage>
        <taxon>Bacteria</taxon>
        <taxon>Candidatus Collieribacteriota</taxon>
    </lineage>
</organism>
<feature type="binding site" evidence="8">
    <location>
        <position position="164"/>
    </location>
    <ligand>
        <name>ATP</name>
        <dbReference type="ChEBI" id="CHEBI:30616"/>
    </ligand>
</feature>
<evidence type="ECO:0000259" key="13">
    <source>
        <dbReference type="SMART" id="SM00760"/>
    </source>
</evidence>
<dbReference type="Pfam" id="PF00308">
    <property type="entry name" value="Bac_DnaA"/>
    <property type="match status" value="1"/>
</dbReference>
<feature type="binding site" evidence="8">
    <location>
        <position position="166"/>
    </location>
    <ligand>
        <name>ATP</name>
        <dbReference type="ChEBI" id="CHEBI:30616"/>
    </ligand>
</feature>
<comment type="caution">
    <text evidence="14">The sequence shown here is derived from an EMBL/GenBank/DDBJ whole genome shotgun (WGS) entry which is preliminary data.</text>
</comment>
<evidence type="ECO:0000256" key="6">
    <source>
        <dbReference type="ARBA" id="ARBA00023121"/>
    </source>
</evidence>
<keyword evidence="3 8" id="KW-0235">DNA replication</keyword>
<sequence>MGIIVLDMEINTIWKAVLAELQLSVSGTYFSTLIKPLILLSIEKTGENKQRASILCPSTYHEQMMVQRYGGMIGRAIKRVTGGETELAYVIGKDAKAEPEQVLPLFRTEREMPKGSGKHNLNPRLTFETYVVGTSNNFAYAAAQGAAKSPGLRYNPLFIYGGVGLGKTHLMHAVGHAIYLDHPDWDIMYLSAETFGSDLIASLQNKKTAQFKKKYRAPNVLLVDDIQFIAGKEYIQEEFFHTFNELYMSQRQVILTSDRPPQEIAKLEERLSSRFMGGLMVDVQAPDFETRVAILTKKCELLGISVPPETIALMAEKAASNIRELEGALQGILARASQQGEEISGDLVREFFGAENERRNQRIKPNGVIAKTAQYFDFRVGELTGESRKAPLAAARHAAMYLLYVDLGVPYEQVGRLFGGRDHTTVMHAVEKIANQLKTDPAMAKTIADIKHIL</sequence>
<dbReference type="Pfam" id="PF08299">
    <property type="entry name" value="Bac_DnaA_C"/>
    <property type="match status" value="1"/>
</dbReference>
<dbReference type="Gene3D" id="3.40.50.300">
    <property type="entry name" value="P-loop containing nucleotide triphosphate hydrolases"/>
    <property type="match status" value="1"/>
</dbReference>
<dbReference type="Gene3D" id="1.10.8.60">
    <property type="match status" value="1"/>
</dbReference>
<dbReference type="Gene3D" id="3.30.300.180">
    <property type="match status" value="1"/>
</dbReference>
<evidence type="ECO:0000256" key="3">
    <source>
        <dbReference type="ARBA" id="ARBA00022705"/>
    </source>
</evidence>
<dbReference type="InterPro" id="IPR001957">
    <property type="entry name" value="Chromosome_initiator_DnaA"/>
</dbReference>
<dbReference type="GO" id="GO:0005524">
    <property type="term" value="F:ATP binding"/>
    <property type="evidence" value="ECO:0007669"/>
    <property type="project" value="UniProtKB-UniRule"/>
</dbReference>
<reference evidence="14 15" key="1">
    <citation type="journal article" date="2016" name="Nat. Commun.">
        <title>Thousands of microbial genomes shed light on interconnected biogeochemical processes in an aquifer system.</title>
        <authorList>
            <person name="Anantharaman K."/>
            <person name="Brown C.T."/>
            <person name="Hug L.A."/>
            <person name="Sharon I."/>
            <person name="Castelle C.J."/>
            <person name="Probst A.J."/>
            <person name="Thomas B.C."/>
            <person name="Singh A."/>
            <person name="Wilkins M.J."/>
            <person name="Karaoz U."/>
            <person name="Brodie E.L."/>
            <person name="Williams K.H."/>
            <person name="Hubbard S.S."/>
            <person name="Banfield J.F."/>
        </authorList>
    </citation>
    <scope>NUCLEOTIDE SEQUENCE [LARGE SCALE GENOMIC DNA]</scope>
</reference>
<comment type="caution">
    <text evidence="8">Lacks conserved residue(s) required for the propagation of feature annotation.</text>
</comment>
<dbReference type="Gene3D" id="1.10.1750.10">
    <property type="match status" value="1"/>
</dbReference>
<comment type="similarity">
    <text evidence="1 8 11">Belongs to the DnaA family.</text>
</comment>
<dbReference type="FunFam" id="3.40.50.300:FF:000668">
    <property type="entry name" value="Chromosomal replication initiator protein DnaA"/>
    <property type="match status" value="1"/>
</dbReference>
<dbReference type="AlphaFoldDB" id="A0A1F5F380"/>
<dbReference type="CDD" id="cd06571">
    <property type="entry name" value="Bac_DnaA_C"/>
    <property type="match status" value="1"/>
</dbReference>
<dbReference type="GO" id="GO:0005886">
    <property type="term" value="C:plasma membrane"/>
    <property type="evidence" value="ECO:0007669"/>
    <property type="project" value="TreeGrafter"/>
</dbReference>
<keyword evidence="6 8" id="KW-0446">Lipid-binding</keyword>
<dbReference type="InterPro" id="IPR013317">
    <property type="entry name" value="DnaA_dom"/>
</dbReference>
<evidence type="ECO:0000256" key="9">
    <source>
        <dbReference type="NCBIfam" id="TIGR00362"/>
    </source>
</evidence>
<feature type="binding site" evidence="8">
    <location>
        <position position="167"/>
    </location>
    <ligand>
        <name>ATP</name>
        <dbReference type="ChEBI" id="CHEBI:30616"/>
    </ligand>
</feature>
<dbReference type="SMART" id="SM00382">
    <property type="entry name" value="AAA"/>
    <property type="match status" value="1"/>
</dbReference>
<dbReference type="PANTHER" id="PTHR30050:SF2">
    <property type="entry name" value="CHROMOSOMAL REPLICATION INITIATOR PROTEIN DNAA"/>
    <property type="match status" value="1"/>
</dbReference>
<comment type="function">
    <text evidence="8 10">Plays an essential role in the initiation and regulation of chromosomal replication. ATP-DnaA binds to the origin of replication (oriC) to initiate formation of the DNA replication initiation complex once per cell cycle. Binds the DnaA box (a 9 base pair repeat at the origin) and separates the double-stranded (ds)DNA. Forms a right-handed helical filament on oriC DNA; dsDNA binds to the exterior of the filament while single-stranded (ss)DNA is stabiized in the filament's interior. The ATP-DnaA-oriC complex binds and stabilizes one strand of the AT-rich DNA unwinding element (DUE), permitting loading of DNA polymerase. After initiation quickly degrades to an ADP-DnaA complex that is not apt for DNA replication. Binds acidic phospholipids.</text>
</comment>
<keyword evidence="5 8" id="KW-0067">ATP-binding</keyword>
<feature type="domain" description="AAA+ ATPase" evidence="12">
    <location>
        <begin position="153"/>
        <end position="287"/>
    </location>
</feature>
<feature type="region of interest" description="Domain IV, binds dsDNA" evidence="8">
    <location>
        <begin position="337"/>
        <end position="454"/>
    </location>
</feature>
<comment type="subunit">
    <text evidence="8">Oligomerizes as a right-handed, spiral filament on DNA at oriC.</text>
</comment>
<name>A0A1F5F380_9BACT</name>
<keyword evidence="7 8" id="KW-0238">DNA-binding</keyword>
<dbReference type="HAMAP" id="MF_00377">
    <property type="entry name" value="DnaA_bact"/>
    <property type="match status" value="1"/>
</dbReference>
<dbReference type="GO" id="GO:0005737">
    <property type="term" value="C:cytoplasm"/>
    <property type="evidence" value="ECO:0007669"/>
    <property type="project" value="UniProtKB-SubCell"/>
</dbReference>
<dbReference type="Proteomes" id="UP000176191">
    <property type="component" value="Unassembled WGS sequence"/>
</dbReference>
<keyword evidence="4 8" id="KW-0547">Nucleotide-binding</keyword>
<dbReference type="GO" id="GO:0006270">
    <property type="term" value="P:DNA replication initiation"/>
    <property type="evidence" value="ECO:0007669"/>
    <property type="project" value="UniProtKB-UniRule"/>
</dbReference>
<evidence type="ECO:0000256" key="10">
    <source>
        <dbReference type="RuleBase" id="RU000577"/>
    </source>
</evidence>
<dbReference type="SUPFAM" id="SSF52540">
    <property type="entry name" value="P-loop containing nucleoside triphosphate hydrolases"/>
    <property type="match status" value="1"/>
</dbReference>
<protein>
    <recommendedName>
        <fullName evidence="8 9">Chromosomal replication initiator protein DnaA</fullName>
    </recommendedName>
</protein>
<dbReference type="EMBL" id="MFAK01000040">
    <property type="protein sequence ID" value="OGD74131.1"/>
    <property type="molecule type" value="Genomic_DNA"/>
</dbReference>
<dbReference type="InterPro" id="IPR003593">
    <property type="entry name" value="AAA+_ATPase"/>
</dbReference>
<keyword evidence="2 8" id="KW-0963">Cytoplasm</keyword>
<evidence type="ECO:0000256" key="7">
    <source>
        <dbReference type="ARBA" id="ARBA00023125"/>
    </source>
</evidence>
<feature type="binding site" evidence="8">
    <location>
        <position position="168"/>
    </location>
    <ligand>
        <name>ATP</name>
        <dbReference type="ChEBI" id="CHEBI:30616"/>
    </ligand>
</feature>
<dbReference type="PANTHER" id="PTHR30050">
    <property type="entry name" value="CHROMOSOMAL REPLICATION INITIATOR PROTEIN DNAA"/>
    <property type="match status" value="1"/>
</dbReference>
<dbReference type="InterPro" id="IPR038454">
    <property type="entry name" value="DnaA_N_sf"/>
</dbReference>
<dbReference type="InterPro" id="IPR013159">
    <property type="entry name" value="DnaA_C"/>
</dbReference>
<evidence type="ECO:0000313" key="14">
    <source>
        <dbReference type="EMBL" id="OGD74131.1"/>
    </source>
</evidence>
<comment type="subcellular location">
    <subcellularLocation>
        <location evidence="8">Cytoplasm</location>
    </subcellularLocation>
</comment>
<feature type="region of interest" description="Domain III, AAA+ region" evidence="8">
    <location>
        <begin position="120"/>
        <end position="336"/>
    </location>
</feature>
<dbReference type="GO" id="GO:0003688">
    <property type="term" value="F:DNA replication origin binding"/>
    <property type="evidence" value="ECO:0007669"/>
    <property type="project" value="UniProtKB-UniRule"/>
</dbReference>
<feature type="region of interest" description="Domain I, interacts with DnaA modulators" evidence="8">
    <location>
        <begin position="1"/>
        <end position="96"/>
    </location>
</feature>
<dbReference type="NCBIfam" id="TIGR00362">
    <property type="entry name" value="DnaA"/>
    <property type="match status" value="1"/>
</dbReference>
<dbReference type="SMART" id="SM00760">
    <property type="entry name" value="Bac_DnaA_C"/>
    <property type="match status" value="1"/>
</dbReference>
<evidence type="ECO:0000256" key="1">
    <source>
        <dbReference type="ARBA" id="ARBA00006583"/>
    </source>
</evidence>
<evidence type="ECO:0000256" key="2">
    <source>
        <dbReference type="ARBA" id="ARBA00022490"/>
    </source>
</evidence>
<evidence type="ECO:0000259" key="12">
    <source>
        <dbReference type="SMART" id="SM00382"/>
    </source>
</evidence>
<evidence type="ECO:0000256" key="4">
    <source>
        <dbReference type="ARBA" id="ARBA00022741"/>
    </source>
</evidence>
<evidence type="ECO:0000256" key="11">
    <source>
        <dbReference type="RuleBase" id="RU004227"/>
    </source>
</evidence>
<dbReference type="SUPFAM" id="SSF48295">
    <property type="entry name" value="TrpR-like"/>
    <property type="match status" value="1"/>
</dbReference>
<proteinExistence type="inferred from homology"/>
<dbReference type="InterPro" id="IPR027417">
    <property type="entry name" value="P-loop_NTPase"/>
</dbReference>
<evidence type="ECO:0000256" key="5">
    <source>
        <dbReference type="ARBA" id="ARBA00022840"/>
    </source>
</evidence>
<evidence type="ECO:0000256" key="8">
    <source>
        <dbReference type="HAMAP-Rule" id="MF_00377"/>
    </source>
</evidence>
<accession>A0A1F5F380</accession>
<feature type="domain" description="Chromosomal replication initiator DnaA C-terminal" evidence="13">
    <location>
        <begin position="364"/>
        <end position="433"/>
    </location>
</feature>
<gene>
    <name evidence="8" type="primary">dnaA</name>
    <name evidence="14" type="ORF">A2228_03105</name>
</gene>